<dbReference type="GO" id="GO:0015254">
    <property type="term" value="F:glycerol channel activity"/>
    <property type="evidence" value="ECO:0007669"/>
    <property type="project" value="TreeGrafter"/>
</dbReference>
<dbReference type="InterPro" id="IPR023271">
    <property type="entry name" value="Aquaporin-like"/>
</dbReference>
<feature type="region of interest" description="Disordered" evidence="7">
    <location>
        <begin position="593"/>
        <end position="632"/>
    </location>
</feature>
<feature type="region of interest" description="Disordered" evidence="7">
    <location>
        <begin position="87"/>
        <end position="111"/>
    </location>
</feature>
<feature type="compositionally biased region" description="Polar residues" evidence="7">
    <location>
        <begin position="168"/>
        <end position="179"/>
    </location>
</feature>
<dbReference type="OMA" id="MGTMVMI"/>
<comment type="caution">
    <text evidence="9">The sequence shown here is derived from an EMBL/GenBank/DDBJ whole genome shotgun (WGS) entry which is preliminary data.</text>
</comment>
<keyword evidence="4 8" id="KW-0812">Transmembrane</keyword>
<dbReference type="Gene3D" id="1.20.1080.10">
    <property type="entry name" value="Glycerol uptake facilitator protein"/>
    <property type="match status" value="1"/>
</dbReference>
<feature type="compositionally biased region" description="Low complexity" evidence="7">
    <location>
        <begin position="92"/>
        <end position="111"/>
    </location>
</feature>
<dbReference type="EMBL" id="LLZZ01000144">
    <property type="protein sequence ID" value="KTA99484.1"/>
    <property type="molecule type" value="Genomic_DNA"/>
</dbReference>
<dbReference type="SUPFAM" id="SSF81338">
    <property type="entry name" value="Aquaporin-like"/>
    <property type="match status" value="1"/>
</dbReference>
<evidence type="ECO:0000313" key="10">
    <source>
        <dbReference type="Proteomes" id="UP000054886"/>
    </source>
</evidence>
<feature type="transmembrane region" description="Helical" evidence="8">
    <location>
        <begin position="252"/>
        <end position="274"/>
    </location>
</feature>
<dbReference type="VEuPathDB" id="FungiDB:B1J91_C03267g"/>
<name>A0A0W0DYY0_CANGB</name>
<dbReference type="PANTHER" id="PTHR43829">
    <property type="entry name" value="AQUAPORIN OR AQUAGLYCEROPORIN RELATED"/>
    <property type="match status" value="1"/>
</dbReference>
<keyword evidence="5 8" id="KW-1133">Transmembrane helix</keyword>
<feature type="transmembrane region" description="Helical" evidence="8">
    <location>
        <begin position="452"/>
        <end position="469"/>
    </location>
</feature>
<evidence type="ECO:0000256" key="6">
    <source>
        <dbReference type="ARBA" id="ARBA00023136"/>
    </source>
</evidence>
<organism evidence="9 10">
    <name type="scientific">Candida glabrata</name>
    <name type="common">Yeast</name>
    <name type="synonym">Torulopsis glabrata</name>
    <dbReference type="NCBI Taxonomy" id="5478"/>
    <lineage>
        <taxon>Eukaryota</taxon>
        <taxon>Fungi</taxon>
        <taxon>Dikarya</taxon>
        <taxon>Ascomycota</taxon>
        <taxon>Saccharomycotina</taxon>
        <taxon>Saccharomycetes</taxon>
        <taxon>Saccharomycetales</taxon>
        <taxon>Saccharomycetaceae</taxon>
        <taxon>Nakaseomyces</taxon>
    </lineage>
</organism>
<dbReference type="GO" id="GO:0015250">
    <property type="term" value="F:water channel activity"/>
    <property type="evidence" value="ECO:0007669"/>
    <property type="project" value="TreeGrafter"/>
</dbReference>
<dbReference type="InterPro" id="IPR000425">
    <property type="entry name" value="MIP"/>
</dbReference>
<dbReference type="Pfam" id="PF00230">
    <property type="entry name" value="MIP"/>
    <property type="match status" value="1"/>
</dbReference>
<evidence type="ECO:0000256" key="4">
    <source>
        <dbReference type="ARBA" id="ARBA00022692"/>
    </source>
</evidence>
<dbReference type="PRINTS" id="PR00783">
    <property type="entry name" value="MINTRINSICP"/>
</dbReference>
<dbReference type="Proteomes" id="UP000054886">
    <property type="component" value="Unassembled WGS sequence"/>
</dbReference>
<keyword evidence="3" id="KW-0813">Transport</keyword>
<feature type="transmembrane region" description="Helical" evidence="8">
    <location>
        <begin position="368"/>
        <end position="388"/>
    </location>
</feature>
<protein>
    <submittedName>
        <fullName evidence="9">Glycerol uptake/efflux facilitator protein</fullName>
    </submittedName>
</protein>
<evidence type="ECO:0000313" key="9">
    <source>
        <dbReference type="EMBL" id="KTA99484.1"/>
    </source>
</evidence>
<evidence type="ECO:0000256" key="8">
    <source>
        <dbReference type="SAM" id="Phobius"/>
    </source>
</evidence>
<proteinExistence type="inferred from homology"/>
<gene>
    <name evidence="9" type="ORF">AO440_000532</name>
</gene>
<evidence type="ECO:0000256" key="2">
    <source>
        <dbReference type="ARBA" id="ARBA00006175"/>
    </source>
</evidence>
<dbReference type="VEuPathDB" id="FungiDB:GW608_C03113"/>
<dbReference type="VEuPathDB" id="FungiDB:CAGL0C03267g"/>
<feature type="compositionally biased region" description="Basic and acidic residues" evidence="7">
    <location>
        <begin position="601"/>
        <end position="619"/>
    </location>
</feature>
<dbReference type="VEuPathDB" id="FungiDB:GVI51_C03047"/>
<dbReference type="PhylomeDB" id="A0A0W0DYY0"/>
<feature type="region of interest" description="Disordered" evidence="7">
    <location>
        <begin position="1"/>
        <end position="38"/>
    </location>
</feature>
<feature type="compositionally biased region" description="Basic and acidic residues" evidence="7">
    <location>
        <begin position="23"/>
        <end position="34"/>
    </location>
</feature>
<sequence length="652" mass="72345">MSHQQGGSKNPNAMSDLNEYLSNEDRNSQERNDRDDFDVEMQEYTPQPFKRPTASYIPEYIGTSNQFPIQEVVPNTNIPIHQLMENHSAAQSPNRPSSPVNNSNMNNLSGDMSTAAATSVNVNTTSNTDHLRARDHTTVSANVLNLGHLYKNNYGNNNDDGDHISVQEGVTNDSESKQYGTRRDRATSFISRLAGGGDDGSPNDPNPGNASVPIIVKPKTLYQNPQTPTVLPSTYHPINRWSLVKSGVLKEFLAEFMGTMVMIIFGSAVVIQVLSGGKAQQDSYLAAMDALSQSDLSAGEKMAFENLTKLVSSVSAGTFDDIALGWAAAVVMGYFCAGGSAISGGHLNPIITLANFVYRGFPAKKIPFYFFGQLFGAYVGGLIAYGYYKKVISETFPDHFNSETVVSMFCVVPKPYLSSARQFVSEFLCGAMLVACTFALTDPYTSLSGDVFPLMLFLLIFMCNSGLGYQTGTAMNMARDLGPRMALYTVGFSRKLLWTSHHHFFWVPICAPFIGALTGGLVYDIFIYQGHESPVNWPFSLYKETFQRWWFKRPGWQRRNKARRMSDLSEISYAEDEDLDNTYTGTRFPRVTKTKSYHSSHNTDEKKVQFKSVQRDKPHNQNMAAVLDDESSLETASLGDSYIEQYSSKNSN</sequence>
<feature type="transmembrane region" description="Helical" evidence="8">
    <location>
        <begin position="504"/>
        <end position="526"/>
    </location>
</feature>
<reference evidence="9 10" key="1">
    <citation type="submission" date="2015-10" db="EMBL/GenBank/DDBJ databases">
        <title>Draft genomes sequences of Candida glabrata isolates 1A, 1B, 2A, 2B, 3A and 3B.</title>
        <authorList>
            <person name="Haavelsrud O.E."/>
            <person name="Gaustad P."/>
        </authorList>
    </citation>
    <scope>NUCLEOTIDE SEQUENCE [LARGE SCALE GENOMIC DNA]</scope>
    <source>
        <strain evidence="9">910700640</strain>
    </source>
</reference>
<dbReference type="CDD" id="cd00333">
    <property type="entry name" value="MIP"/>
    <property type="match status" value="1"/>
</dbReference>
<evidence type="ECO:0000256" key="3">
    <source>
        <dbReference type="ARBA" id="ARBA00022448"/>
    </source>
</evidence>
<feature type="transmembrane region" description="Helical" evidence="8">
    <location>
        <begin position="323"/>
        <end position="347"/>
    </location>
</feature>
<feature type="compositionally biased region" description="Low complexity" evidence="7">
    <location>
        <begin position="200"/>
        <end position="209"/>
    </location>
</feature>
<feature type="compositionally biased region" description="Polar residues" evidence="7">
    <location>
        <begin position="1"/>
        <end position="15"/>
    </location>
</feature>
<dbReference type="GO" id="GO:0005886">
    <property type="term" value="C:plasma membrane"/>
    <property type="evidence" value="ECO:0007669"/>
    <property type="project" value="TreeGrafter"/>
</dbReference>
<accession>A0A0W0DYY0</accession>
<evidence type="ECO:0000256" key="1">
    <source>
        <dbReference type="ARBA" id="ARBA00004141"/>
    </source>
</evidence>
<feature type="region of interest" description="Disordered" evidence="7">
    <location>
        <begin position="157"/>
        <end position="213"/>
    </location>
</feature>
<dbReference type="VEuPathDB" id="FungiDB:GWK60_C02871"/>
<dbReference type="PANTHER" id="PTHR43829:SF9">
    <property type="entry name" value="AQUAPORIN-9"/>
    <property type="match status" value="1"/>
</dbReference>
<dbReference type="InterPro" id="IPR050363">
    <property type="entry name" value="MIP/Aquaporin"/>
</dbReference>
<evidence type="ECO:0000256" key="7">
    <source>
        <dbReference type="SAM" id="MobiDB-lite"/>
    </source>
</evidence>
<comment type="subcellular location">
    <subcellularLocation>
        <location evidence="1">Membrane</location>
        <topology evidence="1">Multi-pass membrane protein</topology>
    </subcellularLocation>
</comment>
<dbReference type="AlphaFoldDB" id="A0A0W0DYY0"/>
<dbReference type="NCBIfam" id="TIGR00861">
    <property type="entry name" value="MIP"/>
    <property type="match status" value="1"/>
</dbReference>
<comment type="similarity">
    <text evidence="2">Belongs to the MIP/aquaporin (TC 1.A.8) family.</text>
</comment>
<keyword evidence="6 8" id="KW-0472">Membrane</keyword>
<evidence type="ECO:0000256" key="5">
    <source>
        <dbReference type="ARBA" id="ARBA00022989"/>
    </source>
</evidence>